<dbReference type="EMBL" id="BMPF01000001">
    <property type="protein sequence ID" value="GGL27563.1"/>
    <property type="molecule type" value="Genomic_DNA"/>
</dbReference>
<protein>
    <recommendedName>
        <fullName evidence="4">Branched-chain amino acid transport protein</fullName>
    </recommendedName>
</protein>
<dbReference type="InterPro" id="IPR008407">
    <property type="entry name" value="Brnchd-chn_aa_trnsp_AzlD"/>
</dbReference>
<evidence type="ECO:0000256" key="1">
    <source>
        <dbReference type="SAM" id="Phobius"/>
    </source>
</evidence>
<comment type="caution">
    <text evidence="2">The sequence shown here is derived from an EMBL/GenBank/DDBJ whole genome shotgun (WGS) entry which is preliminary data.</text>
</comment>
<dbReference type="Pfam" id="PF05437">
    <property type="entry name" value="AzlD"/>
    <property type="match status" value="1"/>
</dbReference>
<evidence type="ECO:0000313" key="3">
    <source>
        <dbReference type="Proteomes" id="UP000628840"/>
    </source>
</evidence>
<keyword evidence="1" id="KW-1133">Transmembrane helix</keyword>
<evidence type="ECO:0000313" key="2">
    <source>
        <dbReference type="EMBL" id="GGL27563.1"/>
    </source>
</evidence>
<dbReference type="RefSeq" id="WP_188879584.1">
    <property type="nucleotide sequence ID" value="NZ_BMPF01000001.1"/>
</dbReference>
<feature type="transmembrane region" description="Helical" evidence="1">
    <location>
        <begin position="44"/>
        <end position="62"/>
    </location>
</feature>
<organism evidence="2 3">
    <name type="scientific">Halarchaeum grantii</name>
    <dbReference type="NCBI Taxonomy" id="1193105"/>
    <lineage>
        <taxon>Archaea</taxon>
        <taxon>Methanobacteriati</taxon>
        <taxon>Methanobacteriota</taxon>
        <taxon>Stenosarchaea group</taxon>
        <taxon>Halobacteria</taxon>
        <taxon>Halobacteriales</taxon>
        <taxon>Halobacteriaceae</taxon>
    </lineage>
</organism>
<evidence type="ECO:0008006" key="4">
    <source>
        <dbReference type="Google" id="ProtNLM"/>
    </source>
</evidence>
<feature type="transmembrane region" description="Helical" evidence="1">
    <location>
        <begin position="93"/>
        <end position="111"/>
    </location>
</feature>
<reference evidence="2 3" key="1">
    <citation type="journal article" date="2019" name="Int. J. Syst. Evol. Microbiol.">
        <title>The Global Catalogue of Microorganisms (GCM) 10K type strain sequencing project: providing services to taxonomists for standard genome sequencing and annotation.</title>
        <authorList>
            <consortium name="The Broad Institute Genomics Platform"/>
            <consortium name="The Broad Institute Genome Sequencing Center for Infectious Disease"/>
            <person name="Wu L."/>
            <person name="Ma J."/>
        </authorList>
    </citation>
    <scope>NUCLEOTIDE SEQUENCE [LARGE SCALE GENOMIC DNA]</scope>
    <source>
        <strain evidence="2 3">JCM 19585</strain>
    </source>
</reference>
<keyword evidence="1" id="KW-0472">Membrane</keyword>
<keyword evidence="3" id="KW-1185">Reference proteome</keyword>
<accession>A0A830F7H8</accession>
<keyword evidence="1" id="KW-0812">Transmembrane</keyword>
<sequence>MTSFDALTLWALILAIGIPTFLIRYSFIGLLGRLGDVPDWTERVLAFVPAAVLAALVVPDVVTVQSTLLGTLGQDRVLAGAVAAAVAWRTEDVLATIASGMLALWTVRFVLPMVL</sequence>
<name>A0A830F7H8_9EURY</name>
<feature type="transmembrane region" description="Helical" evidence="1">
    <location>
        <begin position="6"/>
        <end position="32"/>
    </location>
</feature>
<dbReference type="Proteomes" id="UP000628840">
    <property type="component" value="Unassembled WGS sequence"/>
</dbReference>
<gene>
    <name evidence="2" type="ORF">GCM10009037_08930</name>
</gene>
<dbReference type="AlphaFoldDB" id="A0A830F7H8"/>
<dbReference type="OrthoDB" id="187711at2157"/>
<proteinExistence type="predicted"/>